<reference evidence="4 5" key="1">
    <citation type="journal article" date="2015" name="Genome Announc.">
        <title>Genome sequence and annotation of Trichoderma parareesei, the ancestor of the cellulase producer Trichoderma reesei.</title>
        <authorList>
            <person name="Yang D."/>
            <person name="Pomraning K."/>
            <person name="Kopchinskiy A."/>
            <person name="Karimi Aghcheh R."/>
            <person name="Atanasova L."/>
            <person name="Chenthamara K."/>
            <person name="Baker S.E."/>
            <person name="Zhang R."/>
            <person name="Shen Q."/>
            <person name="Freitag M."/>
            <person name="Kubicek C.P."/>
            <person name="Druzhinina I.S."/>
        </authorList>
    </citation>
    <scope>NUCLEOTIDE SEQUENCE [LARGE SCALE GENOMIC DNA]</scope>
    <source>
        <strain evidence="4 5">CBS 125925</strain>
    </source>
</reference>
<feature type="compositionally biased region" description="Low complexity" evidence="1">
    <location>
        <begin position="432"/>
        <end position="448"/>
    </location>
</feature>
<evidence type="ECO:0000256" key="2">
    <source>
        <dbReference type="SAM" id="Phobius"/>
    </source>
</evidence>
<name>A0A2H2Z6W5_TRIPA</name>
<gene>
    <name evidence="4" type="ORF">A9Z42_0036380</name>
</gene>
<feature type="region of interest" description="Disordered" evidence="1">
    <location>
        <begin position="432"/>
        <end position="463"/>
    </location>
</feature>
<keyword evidence="2" id="KW-0812">Transmembrane</keyword>
<feature type="chain" id="PRO_5013904043" description="Mid2 domain-containing protein" evidence="3">
    <location>
        <begin position="22"/>
        <end position="641"/>
    </location>
</feature>
<evidence type="ECO:0000256" key="3">
    <source>
        <dbReference type="SAM" id="SignalP"/>
    </source>
</evidence>
<evidence type="ECO:0000313" key="4">
    <source>
        <dbReference type="EMBL" id="OTA03229.1"/>
    </source>
</evidence>
<feature type="region of interest" description="Disordered" evidence="1">
    <location>
        <begin position="349"/>
        <end position="372"/>
    </location>
</feature>
<keyword evidence="3" id="KW-0732">Signal</keyword>
<evidence type="ECO:0000256" key="1">
    <source>
        <dbReference type="SAM" id="MobiDB-lite"/>
    </source>
</evidence>
<dbReference type="OrthoDB" id="4733706at2759"/>
<sequence>MAWKLLLFLSWLLVLPSYVTSSALVVRNLPGKSSDETVYEVRRRLANRVKRAGTDVIFDNSTSFSLGLDGTTIFKYPFEDASDDGVSASISIICTKCYIKGRASAKLTANDSFNITSAIDKAKDNFETTWHNLTDYAQNLTHTILGEIGSDIKHLDFDELVADVKDIDPPDLDMNLNLLFPEYNVGVNLTDLEIYMELDTVLSAGITYTFNLYQSETIVGIALGDDLLLGAVFSIDLIFSVDSKLDISSGFHVHFDNVLTHITLFGKEASKIDLLAFLPVKIRYGNVLLKAILRVEARIGIAFETFIDGISIDAVGLKALKIGAGVEARVYANIAEFVTNITLAEVDLPTKRDDDDDDNDDDNNNNNNNNSTDNCLLSMAQAFTFGIGAAAGATVELIGNTWGPSPETEIPIFYTTLAQVCALTSTSSTATISATTTTTTSPPSSAAPPKKRADTPSVTRKVTSETQVATVCASPGLINCPASLQTVTRNVITKTLTSTITPGVSVVWSTATAASVFNTVAFKDNAVTMTSSSGKPKTYTPPPPPQTSTSLPSGSSSPGDDDASAEGKSGSHRVSNAVIIGVSVGLGVPALLAAIGAFIYFFRRNRRASSMLVPAEPATTVIAKAQPVVATYAPVRPDDDL</sequence>
<evidence type="ECO:0000313" key="5">
    <source>
        <dbReference type="Proteomes" id="UP000219286"/>
    </source>
</evidence>
<organism evidence="4 5">
    <name type="scientific">Trichoderma parareesei</name>
    <name type="common">Filamentous fungus</name>
    <dbReference type="NCBI Taxonomy" id="858221"/>
    <lineage>
        <taxon>Eukaryota</taxon>
        <taxon>Fungi</taxon>
        <taxon>Dikarya</taxon>
        <taxon>Ascomycota</taxon>
        <taxon>Pezizomycotina</taxon>
        <taxon>Sordariomycetes</taxon>
        <taxon>Hypocreomycetidae</taxon>
        <taxon>Hypocreales</taxon>
        <taxon>Hypocreaceae</taxon>
        <taxon>Trichoderma</taxon>
    </lineage>
</organism>
<feature type="compositionally biased region" description="Low complexity" evidence="1">
    <location>
        <begin position="547"/>
        <end position="558"/>
    </location>
</feature>
<keyword evidence="2" id="KW-1133">Transmembrane helix</keyword>
<feature type="transmembrane region" description="Helical" evidence="2">
    <location>
        <begin position="578"/>
        <end position="602"/>
    </location>
</feature>
<keyword evidence="5" id="KW-1185">Reference proteome</keyword>
<feature type="region of interest" description="Disordered" evidence="1">
    <location>
        <begin position="529"/>
        <end position="570"/>
    </location>
</feature>
<dbReference type="EMBL" id="LFMI01000389">
    <property type="protein sequence ID" value="OTA03229.1"/>
    <property type="molecule type" value="Genomic_DNA"/>
</dbReference>
<accession>A0A2H2Z6W5</accession>
<keyword evidence="2" id="KW-0472">Membrane</keyword>
<dbReference type="Proteomes" id="UP000219286">
    <property type="component" value="Unassembled WGS sequence"/>
</dbReference>
<dbReference type="AlphaFoldDB" id="A0A2H2Z6W5"/>
<proteinExistence type="predicted"/>
<comment type="caution">
    <text evidence="4">The sequence shown here is derived from an EMBL/GenBank/DDBJ whole genome shotgun (WGS) entry which is preliminary data.</text>
</comment>
<evidence type="ECO:0008006" key="6">
    <source>
        <dbReference type="Google" id="ProtNLM"/>
    </source>
</evidence>
<feature type="compositionally biased region" description="Acidic residues" evidence="1">
    <location>
        <begin position="354"/>
        <end position="363"/>
    </location>
</feature>
<protein>
    <recommendedName>
        <fullName evidence="6">Mid2 domain-containing protein</fullName>
    </recommendedName>
</protein>
<feature type="signal peptide" evidence="3">
    <location>
        <begin position="1"/>
        <end position="21"/>
    </location>
</feature>